<feature type="region of interest" description="Disordered" evidence="2">
    <location>
        <begin position="1"/>
        <end position="62"/>
    </location>
</feature>
<feature type="compositionally biased region" description="Polar residues" evidence="2">
    <location>
        <begin position="480"/>
        <end position="492"/>
    </location>
</feature>
<feature type="coiled-coil region" evidence="1">
    <location>
        <begin position="668"/>
        <end position="767"/>
    </location>
</feature>
<dbReference type="PANTHER" id="PTHR48449:SF1">
    <property type="entry name" value="DUF1985 DOMAIN-CONTAINING PROTEIN"/>
    <property type="match status" value="1"/>
</dbReference>
<feature type="compositionally biased region" description="Polar residues" evidence="2">
    <location>
        <begin position="1"/>
        <end position="12"/>
    </location>
</feature>
<keyword evidence="5" id="KW-1185">Reference proteome</keyword>
<evidence type="ECO:0000259" key="3">
    <source>
        <dbReference type="Pfam" id="PF09331"/>
    </source>
</evidence>
<dbReference type="Pfam" id="PF09331">
    <property type="entry name" value="DUF1985"/>
    <property type="match status" value="1"/>
</dbReference>
<evidence type="ECO:0000256" key="1">
    <source>
        <dbReference type="SAM" id="Coils"/>
    </source>
</evidence>
<feature type="compositionally biased region" description="Polar residues" evidence="2">
    <location>
        <begin position="459"/>
        <end position="470"/>
    </location>
</feature>
<comment type="caution">
    <text evidence="4">The sequence shown here is derived from an EMBL/GenBank/DDBJ whole genome shotgun (WGS) entry which is preliminary data.</text>
</comment>
<dbReference type="InterPro" id="IPR015410">
    <property type="entry name" value="DUF1985"/>
</dbReference>
<feature type="compositionally biased region" description="Basic residues" evidence="2">
    <location>
        <begin position="24"/>
        <end position="33"/>
    </location>
</feature>
<keyword evidence="1" id="KW-0175">Coiled coil</keyword>
<dbReference type="AlphaFoldDB" id="A0A8X7QSN9"/>
<reference evidence="4 5" key="1">
    <citation type="submission" date="2020-02" db="EMBL/GenBank/DDBJ databases">
        <authorList>
            <person name="Ma Q."/>
            <person name="Huang Y."/>
            <person name="Song X."/>
            <person name="Pei D."/>
        </authorList>
    </citation>
    <scope>NUCLEOTIDE SEQUENCE [LARGE SCALE GENOMIC DNA]</scope>
    <source>
        <strain evidence="4">Sxm20200214</strain>
        <tissue evidence="4">Leaf</tissue>
    </source>
</reference>
<organism evidence="4 5">
    <name type="scientific">Brassica carinata</name>
    <name type="common">Ethiopian mustard</name>
    <name type="synonym">Abyssinian cabbage</name>
    <dbReference type="NCBI Taxonomy" id="52824"/>
    <lineage>
        <taxon>Eukaryota</taxon>
        <taxon>Viridiplantae</taxon>
        <taxon>Streptophyta</taxon>
        <taxon>Embryophyta</taxon>
        <taxon>Tracheophyta</taxon>
        <taxon>Spermatophyta</taxon>
        <taxon>Magnoliopsida</taxon>
        <taxon>eudicotyledons</taxon>
        <taxon>Gunneridae</taxon>
        <taxon>Pentapetalae</taxon>
        <taxon>rosids</taxon>
        <taxon>malvids</taxon>
        <taxon>Brassicales</taxon>
        <taxon>Brassicaceae</taxon>
        <taxon>Brassiceae</taxon>
        <taxon>Brassica</taxon>
    </lineage>
</organism>
<feature type="domain" description="DUF1985" evidence="3">
    <location>
        <begin position="137"/>
        <end position="232"/>
    </location>
</feature>
<accession>A0A8X7QSN9</accession>
<protein>
    <recommendedName>
        <fullName evidence="3">DUF1985 domain-containing protein</fullName>
    </recommendedName>
</protein>
<proteinExistence type="predicted"/>
<feature type="compositionally biased region" description="Polar residues" evidence="2">
    <location>
        <begin position="44"/>
        <end position="53"/>
    </location>
</feature>
<sequence>MVSQSNATGSSGRRQRPNTPKAKPVSRSKKTKRYPFSDSEDDTTPSSMDSTAPTSPPVDAVDVGSSTKFPRRLFAPVFFPTQLRLNIYSKANVIASVASALKGSSAMDRLLCSQFSKLFRLPVARCPNSTKLIGSLLCRKLITIRKYELWFTFGNHPLRFSVDEFKEITGLNCGVFDVEDSETEVNEPGSMWKQLFDTTVGEITVVQVLKLLESPYLADWKRVPLALIFLHTISHFLPPPVSVETPDPLHVLRIRLSQKTTACYGFLLALQLLAFEAVPQLLARIPDADNTNDFLDNPSCCGNTVVILNTNDIVAVEGEPDVIVDFSLVPEAERHFWLDEVEDPKVTRLVDHIRVPLIQRTLRPRKRAAVVIEDLKTPEHNEPDVPPESGRSPNEDLKSWILEQFQNLKNGISGLDQFEKTLSRSPVCPYLTSTTKARGRWEKMIKDTPVLRKVSRTNGLEGTIGNTQPGFSRETRENNENSTLLTPQFDQNTTYQKDDTYIGEKAVDVKWDEANPHAYSAVKEVPVGERPSSDPNPESAPDFASTRSEDNVGPVSTNLSGKKTHAPIIEGVVPDSMAVQNPTSPVEEDENYESCKENISFDSQLQGKRPRAVEDMPGRELVLYAHHCIPKICACGAPVRLSTDEKGKSYFECTEFEDDGFHIRHGCFNAFEEELEELNEKVAEEAKSRKKMVDEMKKMREDIKLLKELCMEGDENDGFHNRHRCFDAIKEKLQEVKEEVAEEARIRKTMEDELKKMLEDIKLLKELCGC</sequence>
<evidence type="ECO:0000313" key="4">
    <source>
        <dbReference type="EMBL" id="KAG2275456.1"/>
    </source>
</evidence>
<dbReference type="EMBL" id="JAAMPC010000012">
    <property type="protein sequence ID" value="KAG2275456.1"/>
    <property type="molecule type" value="Genomic_DNA"/>
</dbReference>
<name>A0A8X7QSN9_BRACI</name>
<gene>
    <name evidence="4" type="ORF">Bca52824_058011</name>
</gene>
<dbReference type="PANTHER" id="PTHR48449">
    <property type="entry name" value="DUF1985 DOMAIN-CONTAINING PROTEIN"/>
    <property type="match status" value="1"/>
</dbReference>
<feature type="region of interest" description="Disordered" evidence="2">
    <location>
        <begin position="459"/>
        <end position="492"/>
    </location>
</feature>
<evidence type="ECO:0000313" key="5">
    <source>
        <dbReference type="Proteomes" id="UP000886595"/>
    </source>
</evidence>
<dbReference type="Proteomes" id="UP000886595">
    <property type="component" value="Unassembled WGS sequence"/>
</dbReference>
<evidence type="ECO:0000256" key="2">
    <source>
        <dbReference type="SAM" id="MobiDB-lite"/>
    </source>
</evidence>
<feature type="region of interest" description="Disordered" evidence="2">
    <location>
        <begin position="520"/>
        <end position="562"/>
    </location>
</feature>